<dbReference type="SUPFAM" id="SSF51735">
    <property type="entry name" value="NAD(P)-binding Rossmann-fold domains"/>
    <property type="match status" value="1"/>
</dbReference>
<evidence type="ECO:0000256" key="2">
    <source>
        <dbReference type="ARBA" id="ARBA00022833"/>
    </source>
</evidence>
<evidence type="ECO:0000256" key="3">
    <source>
        <dbReference type="ARBA" id="ARBA00023002"/>
    </source>
</evidence>
<comment type="caution">
    <text evidence="6">The sequence shown here is derived from an EMBL/GenBank/DDBJ whole genome shotgun (WGS) entry which is preliminary data.</text>
</comment>
<dbReference type="InterPro" id="IPR002328">
    <property type="entry name" value="ADH_Zn_CS"/>
</dbReference>
<dbReference type="GO" id="GO:0016616">
    <property type="term" value="F:oxidoreductase activity, acting on the CH-OH group of donors, NAD or NADP as acceptor"/>
    <property type="evidence" value="ECO:0007669"/>
    <property type="project" value="UniProtKB-ARBA"/>
</dbReference>
<keyword evidence="7" id="KW-1185">Reference proteome</keyword>
<keyword evidence="3" id="KW-0560">Oxidoreductase</keyword>
<keyword evidence="1 4" id="KW-0479">Metal-binding</keyword>
<accession>A0A158HD49</accession>
<evidence type="ECO:0000259" key="5">
    <source>
        <dbReference type="SMART" id="SM00829"/>
    </source>
</evidence>
<dbReference type="AlphaFoldDB" id="A0A158HD49"/>
<dbReference type="PANTHER" id="PTHR43401:SF4">
    <property type="entry name" value="D-ARABINOSE 1-DEHYDROGENASE (NADP(+))"/>
    <property type="match status" value="1"/>
</dbReference>
<proteinExistence type="inferred from homology"/>
<dbReference type="SUPFAM" id="SSF50129">
    <property type="entry name" value="GroES-like"/>
    <property type="match status" value="1"/>
</dbReference>
<sequence>MPTHLCGHMHGVQLRAPGDVALADLPIPSAGAGEVVLRVLAAGLCQTDLHIRSAADSRTPDGTTLGHEIAGVVEETGAGVTQWRPGDRVVVHPCWSCGACSACLAGRQNACRRTGGRLNPPPTPGVTKNGGMAEYVCAPASALVAIGDLDPAIAATLTDAALTPYHAIRTCFELLHPGSTAVIIGLGGLGNLAAQILRATTATRIVATDLSDAAIEAARPWADVALSSNDPALADQIVAMTDGFGADVVLDFVGNDATLRLAAAIVGRSGAIRVVGLSGGTYPFVARSAGNPLPRGVSVMCPYGGTYGDLAAVIALARRGDIKPLVTRFPLDDAMRAFDALEAGTIRGRAVLIPGDAAIPPTR</sequence>
<evidence type="ECO:0000313" key="6">
    <source>
        <dbReference type="EMBL" id="SAL42097.1"/>
    </source>
</evidence>
<dbReference type="PROSITE" id="PS00059">
    <property type="entry name" value="ADH_ZINC"/>
    <property type="match status" value="1"/>
</dbReference>
<comment type="cofactor">
    <cofactor evidence="4">
        <name>Zn(2+)</name>
        <dbReference type="ChEBI" id="CHEBI:29105"/>
    </cofactor>
</comment>
<protein>
    <submittedName>
        <fullName evidence="6">Alcohol dehydrogenase</fullName>
    </submittedName>
</protein>
<comment type="similarity">
    <text evidence="4">Belongs to the zinc-containing alcohol dehydrogenase family.</text>
</comment>
<organism evidence="6 7">
    <name type="scientific">Caballeronia humi</name>
    <dbReference type="NCBI Taxonomy" id="326474"/>
    <lineage>
        <taxon>Bacteria</taxon>
        <taxon>Pseudomonadati</taxon>
        <taxon>Pseudomonadota</taxon>
        <taxon>Betaproteobacteria</taxon>
        <taxon>Burkholderiales</taxon>
        <taxon>Burkholderiaceae</taxon>
        <taxon>Caballeronia</taxon>
    </lineage>
</organism>
<keyword evidence="2 4" id="KW-0862">Zinc</keyword>
<name>A0A158HD49_9BURK</name>
<dbReference type="InterPro" id="IPR013154">
    <property type="entry name" value="ADH-like_N"/>
</dbReference>
<evidence type="ECO:0000256" key="4">
    <source>
        <dbReference type="RuleBase" id="RU361277"/>
    </source>
</evidence>
<dbReference type="InterPro" id="IPR013149">
    <property type="entry name" value="ADH-like_C"/>
</dbReference>
<dbReference type="InterPro" id="IPR020843">
    <property type="entry name" value="ER"/>
</dbReference>
<dbReference type="InterPro" id="IPR036291">
    <property type="entry name" value="NAD(P)-bd_dom_sf"/>
</dbReference>
<dbReference type="Gene3D" id="3.90.180.10">
    <property type="entry name" value="Medium-chain alcohol dehydrogenases, catalytic domain"/>
    <property type="match status" value="1"/>
</dbReference>
<dbReference type="SMART" id="SM00829">
    <property type="entry name" value="PKS_ER"/>
    <property type="match status" value="1"/>
</dbReference>
<dbReference type="Proteomes" id="UP000054977">
    <property type="component" value="Unassembled WGS sequence"/>
</dbReference>
<dbReference type="InterPro" id="IPR050129">
    <property type="entry name" value="Zn_alcohol_dh"/>
</dbReference>
<dbReference type="Pfam" id="PF08240">
    <property type="entry name" value="ADH_N"/>
    <property type="match status" value="1"/>
</dbReference>
<dbReference type="Gene3D" id="3.40.50.720">
    <property type="entry name" value="NAD(P)-binding Rossmann-like Domain"/>
    <property type="match status" value="1"/>
</dbReference>
<reference evidence="6" key="1">
    <citation type="submission" date="2016-01" db="EMBL/GenBank/DDBJ databases">
        <authorList>
            <person name="Peeters C."/>
        </authorList>
    </citation>
    <scope>NUCLEOTIDE SEQUENCE [LARGE SCALE GENOMIC DNA]</scope>
    <source>
        <strain evidence="6">LMG 22934</strain>
    </source>
</reference>
<dbReference type="EMBL" id="FCNW02000015">
    <property type="protein sequence ID" value="SAL42097.1"/>
    <property type="molecule type" value="Genomic_DNA"/>
</dbReference>
<dbReference type="RefSeq" id="WP_200821727.1">
    <property type="nucleotide sequence ID" value="NZ_FCNW02000015.1"/>
</dbReference>
<evidence type="ECO:0000256" key="1">
    <source>
        <dbReference type="ARBA" id="ARBA00022723"/>
    </source>
</evidence>
<dbReference type="GO" id="GO:0008270">
    <property type="term" value="F:zinc ion binding"/>
    <property type="evidence" value="ECO:0007669"/>
    <property type="project" value="InterPro"/>
</dbReference>
<gene>
    <name evidence="6" type="ORF">AWB65_03203</name>
</gene>
<dbReference type="STRING" id="326474.AWB65_03203"/>
<evidence type="ECO:0000313" key="7">
    <source>
        <dbReference type="Proteomes" id="UP000054977"/>
    </source>
</evidence>
<dbReference type="InterPro" id="IPR011032">
    <property type="entry name" value="GroES-like_sf"/>
</dbReference>
<dbReference type="Pfam" id="PF00107">
    <property type="entry name" value="ADH_zinc_N"/>
    <property type="match status" value="1"/>
</dbReference>
<feature type="domain" description="Enoyl reductase (ER)" evidence="5">
    <location>
        <begin position="15"/>
        <end position="352"/>
    </location>
</feature>
<dbReference type="PANTHER" id="PTHR43401">
    <property type="entry name" value="L-THREONINE 3-DEHYDROGENASE"/>
    <property type="match status" value="1"/>
</dbReference>